<dbReference type="AlphaFoldDB" id="A0A223S1M4"/>
<dbReference type="InterPro" id="IPR052543">
    <property type="entry name" value="HTH_Metal-responsive_Reg"/>
</dbReference>
<organism evidence="2 3">
    <name type="scientific">Nocardiopsis gilva YIM 90087</name>
    <dbReference type="NCBI Taxonomy" id="1235441"/>
    <lineage>
        <taxon>Bacteria</taxon>
        <taxon>Bacillati</taxon>
        <taxon>Actinomycetota</taxon>
        <taxon>Actinomycetes</taxon>
        <taxon>Streptosporangiales</taxon>
        <taxon>Nocardiopsidaceae</taxon>
        <taxon>Nocardiopsis</taxon>
    </lineage>
</organism>
<dbReference type="CDD" id="cd00090">
    <property type="entry name" value="HTH_ARSR"/>
    <property type="match status" value="1"/>
</dbReference>
<keyword evidence="3" id="KW-1185">Reference proteome</keyword>
<dbReference type="Gene3D" id="1.10.10.10">
    <property type="entry name" value="Winged helix-like DNA-binding domain superfamily/Winged helix DNA-binding domain"/>
    <property type="match status" value="1"/>
</dbReference>
<dbReference type="GO" id="GO:0097063">
    <property type="term" value="F:cadmium ion sensor activity"/>
    <property type="evidence" value="ECO:0007669"/>
    <property type="project" value="TreeGrafter"/>
</dbReference>
<name>A0A223S1M4_9ACTN</name>
<dbReference type="InterPro" id="IPR036388">
    <property type="entry name" value="WH-like_DNA-bd_sf"/>
</dbReference>
<dbReference type="Pfam" id="PF01022">
    <property type="entry name" value="HTH_5"/>
    <property type="match status" value="1"/>
</dbReference>
<proteinExistence type="predicted"/>
<dbReference type="KEGG" id="ngv:CDO52_03785"/>
<feature type="domain" description="HTH arsR-type" evidence="1">
    <location>
        <begin position="6"/>
        <end position="101"/>
    </location>
</feature>
<dbReference type="GO" id="GO:0003677">
    <property type="term" value="F:DNA binding"/>
    <property type="evidence" value="ECO:0007669"/>
    <property type="project" value="TreeGrafter"/>
</dbReference>
<dbReference type="NCBIfam" id="NF033788">
    <property type="entry name" value="HTH_metalloreg"/>
    <property type="match status" value="1"/>
</dbReference>
<dbReference type="RefSeq" id="WP_017620636.1">
    <property type="nucleotide sequence ID" value="NZ_ANBG01000340.1"/>
</dbReference>
<dbReference type="SMART" id="SM00418">
    <property type="entry name" value="HTH_ARSR"/>
    <property type="match status" value="1"/>
</dbReference>
<sequence length="102" mass="10797">MPPLRNQSKAGLNLATAAAQFAVPARVEILLALTDGEKRTAGELAAIAEISPSTASGHLSGLLDSGLLTLERRGQRRFYRLAGPQVKTALDSLRSLAEFGRV</sequence>
<evidence type="ECO:0000259" key="1">
    <source>
        <dbReference type="PROSITE" id="PS50987"/>
    </source>
</evidence>
<accession>A0A223S1M4</accession>
<dbReference type="PRINTS" id="PR00778">
    <property type="entry name" value="HTHARSR"/>
</dbReference>
<dbReference type="EMBL" id="CP022753">
    <property type="protein sequence ID" value="ASU82018.1"/>
    <property type="molecule type" value="Genomic_DNA"/>
</dbReference>
<dbReference type="OrthoDB" id="3232131at2"/>
<dbReference type="GO" id="GO:0046686">
    <property type="term" value="P:response to cadmium ion"/>
    <property type="evidence" value="ECO:0007669"/>
    <property type="project" value="TreeGrafter"/>
</dbReference>
<dbReference type="PANTHER" id="PTHR39168">
    <property type="entry name" value="TRANSCRIPTIONAL REGULATOR-RELATED"/>
    <property type="match status" value="1"/>
</dbReference>
<dbReference type="InterPro" id="IPR001845">
    <property type="entry name" value="HTH_ArsR_DNA-bd_dom"/>
</dbReference>
<evidence type="ECO:0000313" key="2">
    <source>
        <dbReference type="EMBL" id="ASU82018.1"/>
    </source>
</evidence>
<evidence type="ECO:0000313" key="3">
    <source>
        <dbReference type="Proteomes" id="UP000215005"/>
    </source>
</evidence>
<dbReference type="SUPFAM" id="SSF46785">
    <property type="entry name" value="Winged helix' DNA-binding domain"/>
    <property type="match status" value="1"/>
</dbReference>
<dbReference type="InterPro" id="IPR036390">
    <property type="entry name" value="WH_DNA-bd_sf"/>
</dbReference>
<dbReference type="PROSITE" id="PS50987">
    <property type="entry name" value="HTH_ARSR_2"/>
    <property type="match status" value="1"/>
</dbReference>
<protein>
    <submittedName>
        <fullName evidence="2">Transcriptional regulator</fullName>
    </submittedName>
</protein>
<dbReference type="GO" id="GO:0010288">
    <property type="term" value="P:response to lead ion"/>
    <property type="evidence" value="ECO:0007669"/>
    <property type="project" value="TreeGrafter"/>
</dbReference>
<dbReference type="GO" id="GO:0003700">
    <property type="term" value="F:DNA-binding transcription factor activity"/>
    <property type="evidence" value="ECO:0007669"/>
    <property type="project" value="InterPro"/>
</dbReference>
<reference evidence="2 3" key="1">
    <citation type="submission" date="2017-08" db="EMBL/GenBank/DDBJ databases">
        <title>The complete genome sequence of Nocardiopsis gilva YIM 90087.</title>
        <authorList>
            <person name="Yin M."/>
            <person name="Tang S."/>
        </authorList>
    </citation>
    <scope>NUCLEOTIDE SEQUENCE [LARGE SCALE GENOMIC DNA]</scope>
    <source>
        <strain evidence="2 3">YIM 90087</strain>
    </source>
</reference>
<dbReference type="InterPro" id="IPR011991">
    <property type="entry name" value="ArsR-like_HTH"/>
</dbReference>
<dbReference type="Proteomes" id="UP000215005">
    <property type="component" value="Chromosome"/>
</dbReference>
<dbReference type="PANTHER" id="PTHR39168:SF1">
    <property type="entry name" value="TRANSCRIPTIONAL REGULATORY PROTEIN"/>
    <property type="match status" value="1"/>
</dbReference>
<gene>
    <name evidence="2" type="ORF">CDO52_03785</name>
</gene>
<dbReference type="GO" id="GO:0032791">
    <property type="term" value="F:lead ion binding"/>
    <property type="evidence" value="ECO:0007669"/>
    <property type="project" value="TreeGrafter"/>
</dbReference>